<sequence length="219" mass="25739">MNNNRLFKCVAFRTALKSYMKQLTTEQVASIIQTGGKDFLNTMIVMAEHDVNDLVGNQNERFGIVIPEGMVHNYIDRWFNDLTNYVGENIFKDDRYRINFVLPSSLRSRKAATWMLNEFINKNRPLMNPAFRYALCTYIKQLTTEKIASLIHTAKVSFLNTMFVMTQDDINDHAKNRYEWFGIVIPDDLLQQYIEKYFNGLTNEFWLVDNIHTNRALKI</sequence>
<protein>
    <submittedName>
        <fullName evidence="1">Uncharacterized protein</fullName>
    </submittedName>
</protein>
<keyword evidence="2" id="KW-1185">Reference proteome</keyword>
<proteinExistence type="predicted"/>
<evidence type="ECO:0000313" key="2">
    <source>
        <dbReference type="Proteomes" id="UP000683360"/>
    </source>
</evidence>
<name>A0A8S3SWP4_MYTED</name>
<dbReference type="OrthoDB" id="6210170at2759"/>
<comment type="caution">
    <text evidence="1">The sequence shown here is derived from an EMBL/GenBank/DDBJ whole genome shotgun (WGS) entry which is preliminary data.</text>
</comment>
<evidence type="ECO:0000313" key="1">
    <source>
        <dbReference type="EMBL" id="CAG2222571.1"/>
    </source>
</evidence>
<gene>
    <name evidence="1" type="ORF">MEDL_35903</name>
</gene>
<organism evidence="1 2">
    <name type="scientific">Mytilus edulis</name>
    <name type="common">Blue mussel</name>
    <dbReference type="NCBI Taxonomy" id="6550"/>
    <lineage>
        <taxon>Eukaryota</taxon>
        <taxon>Metazoa</taxon>
        <taxon>Spiralia</taxon>
        <taxon>Lophotrochozoa</taxon>
        <taxon>Mollusca</taxon>
        <taxon>Bivalvia</taxon>
        <taxon>Autobranchia</taxon>
        <taxon>Pteriomorphia</taxon>
        <taxon>Mytilida</taxon>
        <taxon>Mytiloidea</taxon>
        <taxon>Mytilidae</taxon>
        <taxon>Mytilinae</taxon>
        <taxon>Mytilus</taxon>
    </lineage>
</organism>
<dbReference type="EMBL" id="CAJPWZ010001759">
    <property type="protein sequence ID" value="CAG2222571.1"/>
    <property type="molecule type" value="Genomic_DNA"/>
</dbReference>
<dbReference type="AlphaFoldDB" id="A0A8S3SWP4"/>
<reference evidence="1" key="1">
    <citation type="submission" date="2021-03" db="EMBL/GenBank/DDBJ databases">
        <authorList>
            <person name="Bekaert M."/>
        </authorList>
    </citation>
    <scope>NUCLEOTIDE SEQUENCE</scope>
</reference>
<accession>A0A8S3SWP4</accession>
<dbReference type="Proteomes" id="UP000683360">
    <property type="component" value="Unassembled WGS sequence"/>
</dbReference>